<organism evidence="2 5">
    <name type="scientific">Stutzerimonas stutzeri</name>
    <name type="common">Pseudomonas stutzeri</name>
    <dbReference type="NCBI Taxonomy" id="316"/>
    <lineage>
        <taxon>Bacteria</taxon>
        <taxon>Pseudomonadati</taxon>
        <taxon>Pseudomonadota</taxon>
        <taxon>Gammaproteobacteria</taxon>
        <taxon>Pseudomonadales</taxon>
        <taxon>Pseudomonadaceae</taxon>
        <taxon>Stutzerimonas</taxon>
    </lineage>
</organism>
<dbReference type="Proteomes" id="UP001158076">
    <property type="component" value="Unassembled WGS sequence"/>
</dbReference>
<dbReference type="InterPro" id="IPR022266">
    <property type="entry name" value="DtrJ-like"/>
</dbReference>
<keyword evidence="1" id="KW-1133">Transmembrane helix</keyword>
<evidence type="ECO:0000313" key="4">
    <source>
        <dbReference type="EMBL" id="MDH1237336.1"/>
    </source>
</evidence>
<sequence length="253" mass="28260">MSDAASTAQREQNRRQGLIVGTITLPLRLLGVLVGSLLFSILMECIGMHLFWKDQGWQHSQQMLQYELGHLSKHFTRSVVVQEPGRTAHELVDTGYEWVFVRSGLLERMSQTAERARAPSQGKNQDGGRNFRYFISQVYVWTESYLIAAAFTTLTFLVRLLVLALTLPLIFTAAFVGLIDGLVRRDVRRFGAGRESGFIYHRAKASLMPLAVLPWVTYLALPISVHPLLILLPSAGLLGLAVSLTAGSFKKYL</sequence>
<dbReference type="RefSeq" id="WP_012205979.1">
    <property type="nucleotide sequence ID" value="NZ_BCAJ01000074.1"/>
</dbReference>
<accession>A0A0D7E8Y2</accession>
<proteinExistence type="predicted"/>
<dbReference type="AlphaFoldDB" id="A0A0D7E8Y2"/>
<evidence type="ECO:0000313" key="3">
    <source>
        <dbReference type="EMBL" id="MDH0145984.1"/>
    </source>
</evidence>
<dbReference type="EMBL" id="JAOCAE010000009">
    <property type="protein sequence ID" value="MDH1237336.1"/>
    <property type="molecule type" value="Genomic_DNA"/>
</dbReference>
<evidence type="ECO:0000313" key="2">
    <source>
        <dbReference type="EMBL" id="KIZ37081.1"/>
    </source>
</evidence>
<keyword evidence="1" id="KW-0472">Membrane</keyword>
<feature type="transmembrane region" description="Helical" evidence="1">
    <location>
        <begin position="29"/>
        <end position="52"/>
    </location>
</feature>
<dbReference type="Proteomes" id="UP000032439">
    <property type="component" value="Unassembled WGS sequence"/>
</dbReference>
<dbReference type="Pfam" id="PF14348">
    <property type="entry name" value="DtrJ-like"/>
    <property type="match status" value="1"/>
</dbReference>
<feature type="transmembrane region" description="Helical" evidence="1">
    <location>
        <begin position="138"/>
        <end position="157"/>
    </location>
</feature>
<keyword evidence="1" id="KW-0812">Transmembrane</keyword>
<comment type="caution">
    <text evidence="2">The sequence shown here is derived from an EMBL/GenBank/DDBJ whole genome shotgun (WGS) entry which is preliminary data.</text>
</comment>
<dbReference type="EMBL" id="JXXD01000051">
    <property type="protein sequence ID" value="KIZ37081.1"/>
    <property type="molecule type" value="Genomic_DNA"/>
</dbReference>
<evidence type="ECO:0000313" key="5">
    <source>
        <dbReference type="Proteomes" id="UP000032439"/>
    </source>
</evidence>
<dbReference type="PATRIC" id="fig|316.110.peg.3899"/>
<reference evidence="2 5" key="1">
    <citation type="submission" date="2014-11" db="EMBL/GenBank/DDBJ databases">
        <title>Genomics and ecophysiology of heterotrophic nitrogen fixing bacteria isolated from estuarine surface water.</title>
        <authorList>
            <person name="Bentzon-Tilia M."/>
            <person name="Severin I."/>
            <person name="Hansen L.H."/>
            <person name="Riemann L."/>
        </authorList>
    </citation>
    <scope>NUCLEOTIDE SEQUENCE [LARGE SCALE GENOMIC DNA]</scope>
    <source>
        <strain evidence="2 5">BAL361</strain>
    </source>
</reference>
<dbReference type="GeneID" id="24117776"/>
<feature type="transmembrane region" description="Helical" evidence="1">
    <location>
        <begin position="227"/>
        <end position="249"/>
    </location>
</feature>
<feature type="transmembrane region" description="Helical" evidence="1">
    <location>
        <begin position="163"/>
        <end position="183"/>
    </location>
</feature>
<evidence type="ECO:0000256" key="1">
    <source>
        <dbReference type="SAM" id="Phobius"/>
    </source>
</evidence>
<feature type="transmembrane region" description="Helical" evidence="1">
    <location>
        <begin position="203"/>
        <end position="221"/>
    </location>
</feature>
<dbReference type="Proteomes" id="UP001158500">
    <property type="component" value="Unassembled WGS sequence"/>
</dbReference>
<dbReference type="NCBIfam" id="TIGR03747">
    <property type="entry name" value="conj_TIGR03747"/>
    <property type="match status" value="1"/>
</dbReference>
<protein>
    <submittedName>
        <fullName evidence="2 3">Membrane protein</fullName>
    </submittedName>
</protein>
<name>A0A0D7E8Y2_STUST</name>
<gene>
    <name evidence="2" type="ORF">LO50_07110</name>
    <name evidence="4" type="ORF">N5C32_14965</name>
    <name evidence="3" type="ORF">N7335_06215</name>
</gene>
<reference evidence="3" key="2">
    <citation type="submission" date="2022-09" db="EMBL/GenBank/DDBJ databases">
        <title>Intensive care unit water sources are persistently colonized with multi-drug resistant bacteria and are the site of extensive horizontal gene transfer of antibiotic resistance genes.</title>
        <authorList>
            <person name="Diorio-Toth L."/>
        </authorList>
    </citation>
    <scope>NUCLEOTIDE SEQUENCE</scope>
    <source>
        <strain evidence="4">GD03947</strain>
        <strain evidence="3">GD04147</strain>
    </source>
</reference>
<dbReference type="EMBL" id="JAODZE010000005">
    <property type="protein sequence ID" value="MDH0145984.1"/>
    <property type="molecule type" value="Genomic_DNA"/>
</dbReference>